<dbReference type="Pfam" id="PF00830">
    <property type="entry name" value="Ribosomal_L28"/>
    <property type="match status" value="1"/>
</dbReference>
<proteinExistence type="inferred from homology"/>
<evidence type="ECO:0000256" key="3">
    <source>
        <dbReference type="ARBA" id="ARBA00023274"/>
    </source>
</evidence>
<dbReference type="PANTHER" id="PTHR39080">
    <property type="entry name" value="50S RIBOSOMAL PROTEIN L28"/>
    <property type="match status" value="1"/>
</dbReference>
<dbReference type="EMBL" id="MK814701">
    <property type="protein sequence ID" value="QCI07844.1"/>
    <property type="molecule type" value="Genomic_DNA"/>
</dbReference>
<dbReference type="HAMAP" id="MF_00373">
    <property type="entry name" value="Ribosomal_bL28"/>
    <property type="match status" value="1"/>
</dbReference>
<organism evidence="6">
    <name type="scientific">Pleonosporium borreri</name>
    <dbReference type="NCBI Taxonomy" id="2575635"/>
    <lineage>
        <taxon>Eukaryota</taxon>
        <taxon>Rhodophyta</taxon>
        <taxon>Florideophyceae</taxon>
        <taxon>Rhodymeniophycidae</taxon>
        <taxon>Ceramiales</taxon>
        <taxon>Ceramiaceae</taxon>
        <taxon>Pleonosporium</taxon>
    </lineage>
</organism>
<evidence type="ECO:0000256" key="2">
    <source>
        <dbReference type="ARBA" id="ARBA00022980"/>
    </source>
</evidence>
<accession>A0A4D6WVJ4</accession>
<dbReference type="GO" id="GO:0005840">
    <property type="term" value="C:ribosome"/>
    <property type="evidence" value="ECO:0007669"/>
    <property type="project" value="UniProtKB-KW"/>
</dbReference>
<dbReference type="GO" id="GO:0006412">
    <property type="term" value="P:translation"/>
    <property type="evidence" value="ECO:0007669"/>
    <property type="project" value="InterPro"/>
</dbReference>
<evidence type="ECO:0000256" key="4">
    <source>
        <dbReference type="ARBA" id="ARBA00035265"/>
    </source>
</evidence>
<dbReference type="AlphaFoldDB" id="A0A4D6WVJ4"/>
<comment type="similarity">
    <text evidence="1">Belongs to the bacterial ribosomal protein bL28 family.</text>
</comment>
<dbReference type="NCBIfam" id="TIGR00009">
    <property type="entry name" value="L28"/>
    <property type="match status" value="1"/>
</dbReference>
<dbReference type="PANTHER" id="PTHR39080:SF1">
    <property type="entry name" value="LARGE RIBOSOMAL SUBUNIT PROTEIN BL28A"/>
    <property type="match status" value="1"/>
</dbReference>
<keyword evidence="3" id="KW-0687">Ribonucleoprotein</keyword>
<keyword evidence="2 6" id="KW-0689">Ribosomal protein</keyword>
<keyword evidence="6" id="KW-0934">Plastid</keyword>
<dbReference type="InterPro" id="IPR037147">
    <property type="entry name" value="Ribosomal_bL28_sf"/>
</dbReference>
<name>A0A4D6WVJ4_9FLOR</name>
<reference evidence="6" key="1">
    <citation type="journal article" date="2019" name="Mol. Phylogenet. Evol.">
        <title>Morphological evolution and classification of the red algal order Ceramiales inferred using plastid phylogenomics.</title>
        <authorList>
            <person name="Diaz-Tapia P."/>
            <person name="Pasella M.M."/>
            <person name="Verbruggen H."/>
            <person name="Maggs C.A."/>
        </authorList>
    </citation>
    <scope>NUCLEOTIDE SEQUENCE</scope>
    <source>
        <strain evidence="6">PD2941_2</strain>
    </source>
</reference>
<evidence type="ECO:0000256" key="1">
    <source>
        <dbReference type="ARBA" id="ARBA00008760"/>
    </source>
</evidence>
<dbReference type="GO" id="GO:1990904">
    <property type="term" value="C:ribonucleoprotein complex"/>
    <property type="evidence" value="ECO:0007669"/>
    <property type="project" value="UniProtKB-KW"/>
</dbReference>
<evidence type="ECO:0000256" key="5">
    <source>
        <dbReference type="ARBA" id="ARBA00035447"/>
    </source>
</evidence>
<dbReference type="InterPro" id="IPR001383">
    <property type="entry name" value="Ribosomal_bL28_bact-type"/>
</dbReference>
<dbReference type="GO" id="GO:0003735">
    <property type="term" value="F:structural constituent of ribosome"/>
    <property type="evidence" value="ECO:0007669"/>
    <property type="project" value="InterPro"/>
</dbReference>
<evidence type="ECO:0000313" key="6">
    <source>
        <dbReference type="EMBL" id="QCI07844.1"/>
    </source>
</evidence>
<geneLocation type="plastid" evidence="6"/>
<protein>
    <recommendedName>
        <fullName evidence="4">Large ribosomal subunit protein bL28c</fullName>
    </recommendedName>
    <alternativeName>
        <fullName evidence="5">50S ribosomal protein L28, chloroplastic</fullName>
    </alternativeName>
</protein>
<reference evidence="6" key="2">
    <citation type="submission" date="2019-04" db="EMBL/GenBank/DDBJ databases">
        <authorList>
            <person name="Pasella M."/>
        </authorList>
    </citation>
    <scope>NUCLEOTIDE SEQUENCE</scope>
    <source>
        <strain evidence="6">PD2941_2</strain>
    </source>
</reference>
<gene>
    <name evidence="6" type="primary">rpl28</name>
</gene>
<dbReference type="InterPro" id="IPR026569">
    <property type="entry name" value="Ribosomal_bL28"/>
</dbReference>
<dbReference type="InterPro" id="IPR050096">
    <property type="entry name" value="Bacterial_rp_bL28"/>
</dbReference>
<dbReference type="Gene3D" id="2.30.170.40">
    <property type="entry name" value="Ribosomal protein L28/L24"/>
    <property type="match status" value="1"/>
</dbReference>
<dbReference type="InterPro" id="IPR034704">
    <property type="entry name" value="Ribosomal_bL28/bL31-like_sf"/>
</dbReference>
<dbReference type="SUPFAM" id="SSF143800">
    <property type="entry name" value="L28p-like"/>
    <property type="match status" value="1"/>
</dbReference>
<sequence>MPKICQISGKKANNAYSVSHSHVRTKKIQNVNLQKKRIWNKDKQRWITLKISTKAIKSLYKLNLY</sequence>